<organism evidence="2 3">
    <name type="scientific">Endocarpon pusillum</name>
    <dbReference type="NCBI Taxonomy" id="364733"/>
    <lineage>
        <taxon>Eukaryota</taxon>
        <taxon>Fungi</taxon>
        <taxon>Dikarya</taxon>
        <taxon>Ascomycota</taxon>
        <taxon>Pezizomycotina</taxon>
        <taxon>Eurotiomycetes</taxon>
        <taxon>Chaetothyriomycetidae</taxon>
        <taxon>Verrucariales</taxon>
        <taxon>Verrucariaceae</taxon>
        <taxon>Endocarpon</taxon>
    </lineage>
</organism>
<sequence>MNLHAVLAVVLILAVPLIPAEVRDEIHLQWSICDPNPHIVLQKLGEDSRGGPKKQNPITYFDTDPPVYLQQGRMFRTKRSHHEDLSVVKVRFVEETSDIPDTVNCVWDRYGDQTFFTCEMRSPLNDDDDDDGMSLWNDEQVRFAERYGDIVWEELVAFGPFLNAKWKLHLEGFKAVFDDVVVQSHHLMEIEIKVSTLEGDGVYHVVTKYLREHGLELCDDQESKTLRLFQVLGYRIEPALVVASHDLRWKVKALDLAAVGVV</sequence>
<name>A0A8H7ATT0_9EURO</name>
<evidence type="ECO:0000256" key="1">
    <source>
        <dbReference type="SAM" id="SignalP"/>
    </source>
</evidence>
<proteinExistence type="predicted"/>
<dbReference type="OrthoDB" id="3917713at2759"/>
<reference evidence="2" key="1">
    <citation type="submission" date="2020-02" db="EMBL/GenBank/DDBJ databases">
        <authorList>
            <person name="Palmer J.M."/>
        </authorList>
    </citation>
    <scope>NUCLEOTIDE SEQUENCE</scope>
    <source>
        <strain evidence="2">EPUS1.4</strain>
        <tissue evidence="2">Thallus</tissue>
    </source>
</reference>
<dbReference type="Gene3D" id="2.40.320.10">
    <property type="entry name" value="Hypothetical Protein Pfu-838710-001"/>
    <property type="match status" value="1"/>
</dbReference>
<evidence type="ECO:0000313" key="2">
    <source>
        <dbReference type="EMBL" id="KAF7512886.1"/>
    </source>
</evidence>
<dbReference type="AlphaFoldDB" id="A0A8H7ATT0"/>
<protein>
    <submittedName>
        <fullName evidence="2">Uncharacterized protein</fullName>
    </submittedName>
</protein>
<evidence type="ECO:0000313" key="3">
    <source>
        <dbReference type="Proteomes" id="UP000606974"/>
    </source>
</evidence>
<comment type="caution">
    <text evidence="2">The sequence shown here is derived from an EMBL/GenBank/DDBJ whole genome shotgun (WGS) entry which is preliminary data.</text>
</comment>
<gene>
    <name evidence="2" type="ORF">GJ744_011989</name>
</gene>
<dbReference type="Proteomes" id="UP000606974">
    <property type="component" value="Unassembled WGS sequence"/>
</dbReference>
<feature type="signal peptide" evidence="1">
    <location>
        <begin position="1"/>
        <end position="20"/>
    </location>
</feature>
<keyword evidence="3" id="KW-1185">Reference proteome</keyword>
<dbReference type="EMBL" id="JAACFV010000009">
    <property type="protein sequence ID" value="KAF7512886.1"/>
    <property type="molecule type" value="Genomic_DNA"/>
</dbReference>
<accession>A0A8H7ATT0</accession>
<feature type="chain" id="PRO_5034723808" evidence="1">
    <location>
        <begin position="21"/>
        <end position="262"/>
    </location>
</feature>
<keyword evidence="1" id="KW-0732">Signal</keyword>